<dbReference type="Proteomes" id="UP001251870">
    <property type="component" value="Unassembled WGS sequence"/>
</dbReference>
<evidence type="ECO:0000313" key="1">
    <source>
        <dbReference type="EMBL" id="MDR8019323.1"/>
    </source>
</evidence>
<accession>A0ABU2DS32</accession>
<gene>
    <name evidence="1" type="ORF">RIL96_07055</name>
</gene>
<organism evidence="1 2">
    <name type="scientific">Nesterenkonia aerolata</name>
    <dbReference type="NCBI Taxonomy" id="3074079"/>
    <lineage>
        <taxon>Bacteria</taxon>
        <taxon>Bacillati</taxon>
        <taxon>Actinomycetota</taxon>
        <taxon>Actinomycetes</taxon>
        <taxon>Micrococcales</taxon>
        <taxon>Micrococcaceae</taxon>
        <taxon>Nesterenkonia</taxon>
    </lineage>
</organism>
<name>A0ABU2DS32_9MICC</name>
<dbReference type="Gene3D" id="1.20.58.220">
    <property type="entry name" value="Phosphate transport system protein phou homolog 2, domain 2"/>
    <property type="match status" value="1"/>
</dbReference>
<dbReference type="PANTHER" id="PTHR37298:SF1">
    <property type="entry name" value="UPF0111 PROTEIN YKAA"/>
    <property type="match status" value="1"/>
</dbReference>
<sequence>MITRLGARRSETVQLLTSIAQEVGSGVDLLGQLLGTPTGQRQQLQNELISLEGSALDLHFRLLTTIRSVFLTPLPREDIYALSHQLNRTLEHVVAAGDLFASRGRLTLPRHSADLLETLGMQSDLTISSLAHLEDIDNLEEYTLQINRLTKQAHRTYRRWVTSTDGAFQPNIAMQQEQIATAMLEAVESLREVATIVGSIIVRES</sequence>
<evidence type="ECO:0000313" key="2">
    <source>
        <dbReference type="Proteomes" id="UP001251870"/>
    </source>
</evidence>
<protein>
    <submittedName>
        <fullName evidence="1">Nuclease PIN</fullName>
    </submittedName>
</protein>
<dbReference type="EMBL" id="JAVKGR010000006">
    <property type="protein sequence ID" value="MDR8019323.1"/>
    <property type="molecule type" value="Genomic_DNA"/>
</dbReference>
<dbReference type="PANTHER" id="PTHR37298">
    <property type="entry name" value="UPF0111 PROTEIN YKAA"/>
    <property type="match status" value="1"/>
</dbReference>
<comment type="caution">
    <text evidence="1">The sequence shown here is derived from an EMBL/GenBank/DDBJ whole genome shotgun (WGS) entry which is preliminary data.</text>
</comment>
<dbReference type="RefSeq" id="WP_310548310.1">
    <property type="nucleotide sequence ID" value="NZ_JAVKGR010000006.1"/>
</dbReference>
<dbReference type="InterPro" id="IPR052912">
    <property type="entry name" value="UPF0111_domain"/>
</dbReference>
<dbReference type="InterPro" id="IPR038078">
    <property type="entry name" value="PhoU-like_sf"/>
</dbReference>
<proteinExistence type="predicted"/>
<reference evidence="1 2" key="1">
    <citation type="submission" date="2023-09" db="EMBL/GenBank/DDBJ databases">
        <title>Description of three actinobacteria isolated from air of manufacturing shop in a pharmaceutical factory.</title>
        <authorList>
            <person name="Zhang D.-F."/>
        </authorList>
    </citation>
    <scope>NUCLEOTIDE SEQUENCE [LARGE SCALE GENOMIC DNA]</scope>
    <source>
        <strain evidence="1 2">LY-0111</strain>
    </source>
</reference>
<keyword evidence="2" id="KW-1185">Reference proteome</keyword>